<feature type="region of interest" description="Disordered" evidence="1">
    <location>
        <begin position="38"/>
        <end position="96"/>
    </location>
</feature>
<gene>
    <name evidence="2" type="ORF">F2Q70_00018975</name>
</gene>
<feature type="compositionally biased region" description="Basic residues" evidence="1">
    <location>
        <begin position="46"/>
        <end position="55"/>
    </location>
</feature>
<evidence type="ECO:0000256" key="1">
    <source>
        <dbReference type="SAM" id="MobiDB-lite"/>
    </source>
</evidence>
<feature type="compositionally biased region" description="Low complexity" evidence="1">
    <location>
        <begin position="61"/>
        <end position="72"/>
    </location>
</feature>
<dbReference type="EMBL" id="QGKY02001250">
    <property type="protein sequence ID" value="KAF2560921.1"/>
    <property type="molecule type" value="Genomic_DNA"/>
</dbReference>
<sequence length="96" mass="11031">MIVLLIESGFNAVCLSVTHSTKEKWRLTLKEEERQIYSGGEEIHQRLKTTPRPKHKQTDSTTQGNATGTATNPYHRKRPLSLRRRWEEGLTVTTAE</sequence>
<proteinExistence type="predicted"/>
<protein>
    <submittedName>
        <fullName evidence="2">Uncharacterized protein</fullName>
    </submittedName>
</protein>
<comment type="caution">
    <text evidence="2">The sequence shown here is derived from an EMBL/GenBank/DDBJ whole genome shotgun (WGS) entry which is preliminary data.</text>
</comment>
<feature type="compositionally biased region" description="Basic residues" evidence="1">
    <location>
        <begin position="74"/>
        <end position="83"/>
    </location>
</feature>
<organism evidence="2">
    <name type="scientific">Brassica cretica</name>
    <name type="common">Mustard</name>
    <dbReference type="NCBI Taxonomy" id="69181"/>
    <lineage>
        <taxon>Eukaryota</taxon>
        <taxon>Viridiplantae</taxon>
        <taxon>Streptophyta</taxon>
        <taxon>Embryophyta</taxon>
        <taxon>Tracheophyta</taxon>
        <taxon>Spermatophyta</taxon>
        <taxon>Magnoliopsida</taxon>
        <taxon>eudicotyledons</taxon>
        <taxon>Gunneridae</taxon>
        <taxon>Pentapetalae</taxon>
        <taxon>rosids</taxon>
        <taxon>malvids</taxon>
        <taxon>Brassicales</taxon>
        <taxon>Brassicaceae</taxon>
        <taxon>Brassiceae</taxon>
        <taxon>Brassica</taxon>
    </lineage>
</organism>
<name>A0A8S9HP62_BRACR</name>
<evidence type="ECO:0000313" key="2">
    <source>
        <dbReference type="EMBL" id="KAF2560921.1"/>
    </source>
</evidence>
<reference evidence="2" key="1">
    <citation type="submission" date="2019-12" db="EMBL/GenBank/DDBJ databases">
        <title>Genome sequencing and annotation of Brassica cretica.</title>
        <authorList>
            <person name="Studholme D.J."/>
            <person name="Sarris P.F."/>
        </authorList>
    </citation>
    <scope>NUCLEOTIDE SEQUENCE</scope>
    <source>
        <strain evidence="2">PFS-102/07</strain>
        <tissue evidence="2">Leaf</tissue>
    </source>
</reference>
<dbReference type="AlphaFoldDB" id="A0A8S9HP62"/>
<accession>A0A8S9HP62</accession>